<dbReference type="AlphaFoldDB" id="A0A1E3H6H4"/>
<dbReference type="Proteomes" id="UP000094622">
    <property type="component" value="Unassembled WGS sequence"/>
</dbReference>
<gene>
    <name evidence="2" type="ORF">A6302_00876</name>
</gene>
<keyword evidence="3" id="KW-1185">Reference proteome</keyword>
<accession>A0A1E3H6H4</accession>
<proteinExistence type="predicted"/>
<evidence type="ECO:0000313" key="3">
    <source>
        <dbReference type="Proteomes" id="UP000094622"/>
    </source>
</evidence>
<keyword evidence="1" id="KW-1133">Transmembrane helix</keyword>
<sequence length="44" mass="5173">MRTAFYPMYPTQMISVPYVLAWIIGSLVVGLAMQRVMRFRIVEH</sequence>
<evidence type="ECO:0000256" key="1">
    <source>
        <dbReference type="SAM" id="Phobius"/>
    </source>
</evidence>
<reference evidence="2 3" key="1">
    <citation type="submission" date="2016-07" db="EMBL/GenBank/DDBJ databases">
        <title>Draft Genome Sequence of Methylobrevis pamukkalensis PK2.</title>
        <authorList>
            <person name="Vasilenko O.V."/>
            <person name="Doronina N.V."/>
            <person name="Shmareva M.N."/>
            <person name="Tarlachkov S.V."/>
            <person name="Mustakhimov I."/>
            <person name="Trotsenko Y.A."/>
        </authorList>
    </citation>
    <scope>NUCLEOTIDE SEQUENCE [LARGE SCALE GENOMIC DNA]</scope>
    <source>
        <strain evidence="2 3">PK2</strain>
    </source>
</reference>
<protein>
    <submittedName>
        <fullName evidence="2">Uncharacterized protein</fullName>
    </submittedName>
</protein>
<name>A0A1E3H6H4_9HYPH</name>
<keyword evidence="1" id="KW-0472">Membrane</keyword>
<evidence type="ECO:0000313" key="2">
    <source>
        <dbReference type="EMBL" id="ODN71735.1"/>
    </source>
</evidence>
<dbReference type="EMBL" id="MCRJ01000014">
    <property type="protein sequence ID" value="ODN71735.1"/>
    <property type="molecule type" value="Genomic_DNA"/>
</dbReference>
<keyword evidence="1" id="KW-0812">Transmembrane</keyword>
<comment type="caution">
    <text evidence="2">The sequence shown here is derived from an EMBL/GenBank/DDBJ whole genome shotgun (WGS) entry which is preliminary data.</text>
</comment>
<feature type="transmembrane region" description="Helical" evidence="1">
    <location>
        <begin position="12"/>
        <end position="33"/>
    </location>
</feature>
<organism evidence="2 3">
    <name type="scientific">Methylobrevis pamukkalensis</name>
    <dbReference type="NCBI Taxonomy" id="1439726"/>
    <lineage>
        <taxon>Bacteria</taxon>
        <taxon>Pseudomonadati</taxon>
        <taxon>Pseudomonadota</taxon>
        <taxon>Alphaproteobacteria</taxon>
        <taxon>Hyphomicrobiales</taxon>
        <taxon>Pleomorphomonadaceae</taxon>
        <taxon>Methylobrevis</taxon>
    </lineage>
</organism>